<dbReference type="STRING" id="1223802.SUTH_01029"/>
<evidence type="ECO:0000256" key="1">
    <source>
        <dbReference type="SAM" id="SignalP"/>
    </source>
</evidence>
<dbReference type="HOGENOM" id="CLU_111540_0_0_4"/>
<dbReference type="AlphaFoldDB" id="W0SDJ6"/>
<name>W0SDJ6_9PROT</name>
<dbReference type="KEGG" id="shd:SUTH_01029"/>
<feature type="signal peptide" evidence="1">
    <location>
        <begin position="1"/>
        <end position="31"/>
    </location>
</feature>
<keyword evidence="3" id="KW-1185">Reference proteome</keyword>
<proteinExistence type="predicted"/>
<dbReference type="RefSeq" id="WP_041097584.1">
    <property type="nucleotide sequence ID" value="NZ_AP012547.1"/>
</dbReference>
<evidence type="ECO:0000313" key="2">
    <source>
        <dbReference type="EMBL" id="BAO28835.1"/>
    </source>
</evidence>
<dbReference type="InterPro" id="IPR006311">
    <property type="entry name" value="TAT_signal"/>
</dbReference>
<dbReference type="PROSITE" id="PS51318">
    <property type="entry name" value="TAT"/>
    <property type="match status" value="1"/>
</dbReference>
<protein>
    <recommendedName>
        <fullName evidence="4">FecR protein domain-containing protein</fullName>
    </recommendedName>
</protein>
<evidence type="ECO:0000313" key="3">
    <source>
        <dbReference type="Proteomes" id="UP000031637"/>
    </source>
</evidence>
<reference evidence="2 3" key="1">
    <citation type="journal article" date="2014" name="Syst. Appl. Microbiol.">
        <title>Complete genomes of freshwater sulfur oxidizers Sulfuricella denitrificans skB26 and Sulfuritalea hydrogenivorans sk43H: genetic insights into the sulfur oxidation pathway of betaproteobacteria.</title>
        <authorList>
            <person name="Watanabe T."/>
            <person name="Kojima H."/>
            <person name="Fukui M."/>
        </authorList>
    </citation>
    <scope>NUCLEOTIDE SEQUENCE [LARGE SCALE GENOMIC DNA]</scope>
    <source>
        <strain evidence="2">DSM22779</strain>
    </source>
</reference>
<accession>W0SDJ6</accession>
<evidence type="ECO:0008006" key="4">
    <source>
        <dbReference type="Google" id="ProtNLM"/>
    </source>
</evidence>
<dbReference type="EMBL" id="AP012547">
    <property type="protein sequence ID" value="BAO28835.1"/>
    <property type="molecule type" value="Genomic_DNA"/>
</dbReference>
<gene>
    <name evidence="2" type="ORF">SUTH_01029</name>
</gene>
<dbReference type="Proteomes" id="UP000031637">
    <property type="component" value="Chromosome"/>
</dbReference>
<organism evidence="2 3">
    <name type="scientific">Sulfuritalea hydrogenivorans sk43H</name>
    <dbReference type="NCBI Taxonomy" id="1223802"/>
    <lineage>
        <taxon>Bacteria</taxon>
        <taxon>Pseudomonadati</taxon>
        <taxon>Pseudomonadota</taxon>
        <taxon>Betaproteobacteria</taxon>
        <taxon>Nitrosomonadales</taxon>
        <taxon>Sterolibacteriaceae</taxon>
        <taxon>Sulfuritalea</taxon>
    </lineage>
</organism>
<feature type="chain" id="PRO_5004795727" description="FecR protein domain-containing protein" evidence="1">
    <location>
        <begin position="32"/>
        <end position="226"/>
    </location>
</feature>
<sequence length="226" mass="23827">MQLRRRLLKALAAAGLFGPAGISGLIGNALAKGNAPVAPGVHKLRGTVSVNGKPAREGQLVGAGDTVVTGPGSEAIYVIGQDAFLQRESSTVNFGADVALNLMRVVTGKLLSVFGKGARTIQVSTATIGIRGTGCYIEDEGAGATARTYFCLCYGDVELTPGAAPQEAERYSTTHHDKPMYIHNDMKMPKMMVPAGVINHSDDELKLLEALVGRWPPFYGQGGPRY</sequence>
<keyword evidence="1" id="KW-0732">Signal</keyword>